<evidence type="ECO:0000256" key="10">
    <source>
        <dbReference type="PIRSR" id="PIRSR000445-1"/>
    </source>
</evidence>
<keyword evidence="19" id="KW-1185">Reference proteome</keyword>
<dbReference type="FunFam" id="3.30.460.30:FF:000001">
    <property type="entry name" value="Glutamyl-tRNA reductase"/>
    <property type="match status" value="1"/>
</dbReference>
<feature type="domain" description="Quinate/shikimate 5-dehydrogenase/glutamyl-tRNA reductase" evidence="16">
    <location>
        <begin position="142"/>
        <end position="277"/>
    </location>
</feature>
<dbReference type="Pfam" id="PF01488">
    <property type="entry name" value="Shikimate_DH"/>
    <property type="match status" value="1"/>
</dbReference>
<dbReference type="Gene3D" id="3.30.460.30">
    <property type="entry name" value="Glutamyl-tRNA reductase, N-terminal domain"/>
    <property type="match status" value="1"/>
</dbReference>
<dbReference type="NCBIfam" id="TIGR01035">
    <property type="entry name" value="hemA"/>
    <property type="match status" value="1"/>
</dbReference>
<feature type="domain" description="Glutamyl-tRNA reductase N-terminal" evidence="17">
    <location>
        <begin position="3"/>
        <end position="127"/>
    </location>
</feature>
<dbReference type="Pfam" id="PF00745">
    <property type="entry name" value="GlutR_dimer"/>
    <property type="match status" value="1"/>
</dbReference>
<dbReference type="STRING" id="1127673.GLIP_0894"/>
<gene>
    <name evidence="9 18" type="primary">hemA</name>
    <name evidence="18" type="ORF">GLIP_0894</name>
</gene>
<dbReference type="GO" id="GO:0050661">
    <property type="term" value="F:NADP binding"/>
    <property type="evidence" value="ECO:0007669"/>
    <property type="project" value="InterPro"/>
</dbReference>
<dbReference type="InterPro" id="IPR015895">
    <property type="entry name" value="4pyrrol_synth_GluRdtase_N"/>
</dbReference>
<dbReference type="Pfam" id="PF05201">
    <property type="entry name" value="GlutR_N"/>
    <property type="match status" value="1"/>
</dbReference>
<evidence type="ECO:0000256" key="2">
    <source>
        <dbReference type="ARBA" id="ARBA00005916"/>
    </source>
</evidence>
<evidence type="ECO:0000313" key="19">
    <source>
        <dbReference type="Proteomes" id="UP000006334"/>
    </source>
</evidence>
<comment type="miscellaneous">
    <text evidence="9">During catalysis, the active site Cys acts as a nucleophile attacking the alpha-carbonyl group of tRNA-bound glutamate with the formation of a thioester intermediate between enzyme and glutamate, and the concomitant release of tRNA(Glu). The thioester intermediate is finally reduced by direct hydride transfer from NADPH, to form the product GSA.</text>
</comment>
<evidence type="ECO:0000256" key="9">
    <source>
        <dbReference type="HAMAP-Rule" id="MF_00087"/>
    </source>
</evidence>
<dbReference type="eggNOG" id="COG0373">
    <property type="taxonomic scope" value="Bacteria"/>
</dbReference>
<dbReference type="InterPro" id="IPR036343">
    <property type="entry name" value="GluRdtase_N_sf"/>
</dbReference>
<sequence length="393" mass="43300">MVDALASLQEQIGAEESVILSTCNRTEVYISTDKPSGDSLFNWLASFHNIDSKELLCHSYLLENEAAIEHVMRVASGLDSLVLGEPQILGQVKQAYTSAKNYGAVNSQLEKLFQHTFSVAKKVRTETEIGANAVSVAFASVQLAKQIFSSLKKTKVLLIGAGETIELVAKHLTNNEVSNITVANRTVSRGKELAEQINANVITLAQIPNVLHNADIVISSTASTLPIIGKGMVESALKDRKHKPIFFVDLAVPRDIESEVADLDDAYLYTVDDLQHIVEQNLASRHQAAQDAERIIKEQAQVYFNWQNSLESIDSLKLFRQQNNDVKVKLQQRALSQLAEGKDPQEVVIELSNKLTNALLHAPTKALSRAASEQDQDTLSLLRHTLGLDVEKE</sequence>
<dbReference type="SUPFAM" id="SSF51735">
    <property type="entry name" value="NAD(P)-binding Rossmann-fold domains"/>
    <property type="match status" value="1"/>
</dbReference>
<keyword evidence="4 9" id="KW-0521">NADP</keyword>
<dbReference type="InterPro" id="IPR015896">
    <property type="entry name" value="4pyrrol_synth_GluRdtase_dimer"/>
</dbReference>
<protein>
    <recommendedName>
        <fullName evidence="8 9">Glutamyl-tRNA reductase</fullName>
        <shortName evidence="9">GluTR</shortName>
        <ecNumber evidence="3 9">1.2.1.70</ecNumber>
    </recommendedName>
</protein>
<dbReference type="PROSITE" id="PS00747">
    <property type="entry name" value="GLUTR"/>
    <property type="match status" value="1"/>
</dbReference>
<evidence type="ECO:0000259" key="17">
    <source>
        <dbReference type="Pfam" id="PF05201"/>
    </source>
</evidence>
<dbReference type="Gene3D" id="3.40.50.720">
    <property type="entry name" value="NAD(P)-binding Rossmann-like Domain"/>
    <property type="match status" value="1"/>
</dbReference>
<proteinExistence type="inferred from homology"/>
<keyword evidence="5 9" id="KW-0560">Oxidoreductase</keyword>
<evidence type="ECO:0000256" key="13">
    <source>
        <dbReference type="PIRSR" id="PIRSR000445-4"/>
    </source>
</evidence>
<dbReference type="UniPathway" id="UPA00251">
    <property type="reaction ID" value="UER00316"/>
</dbReference>
<dbReference type="GO" id="GO:0019353">
    <property type="term" value="P:protoporphyrinogen IX biosynthetic process from glutamate"/>
    <property type="evidence" value="ECO:0007669"/>
    <property type="project" value="TreeGrafter"/>
</dbReference>
<evidence type="ECO:0000256" key="11">
    <source>
        <dbReference type="PIRSR" id="PIRSR000445-2"/>
    </source>
</evidence>
<feature type="binding site" evidence="9 11">
    <location>
        <position position="80"/>
    </location>
    <ligand>
        <name>substrate</name>
    </ligand>
</feature>
<dbReference type="AlphaFoldDB" id="K6Y5M1"/>
<evidence type="ECO:0000256" key="8">
    <source>
        <dbReference type="ARBA" id="ARBA00068659"/>
    </source>
</evidence>
<evidence type="ECO:0000256" key="5">
    <source>
        <dbReference type="ARBA" id="ARBA00023002"/>
    </source>
</evidence>
<dbReference type="InterPro" id="IPR036291">
    <property type="entry name" value="NAD(P)-bd_dom_sf"/>
</dbReference>
<comment type="catalytic activity">
    <reaction evidence="7 9 14">
        <text>(S)-4-amino-5-oxopentanoate + tRNA(Glu) + NADP(+) = L-glutamyl-tRNA(Glu) + NADPH + H(+)</text>
        <dbReference type="Rhea" id="RHEA:12344"/>
        <dbReference type="Rhea" id="RHEA-COMP:9663"/>
        <dbReference type="Rhea" id="RHEA-COMP:9680"/>
        <dbReference type="ChEBI" id="CHEBI:15378"/>
        <dbReference type="ChEBI" id="CHEBI:57501"/>
        <dbReference type="ChEBI" id="CHEBI:57783"/>
        <dbReference type="ChEBI" id="CHEBI:58349"/>
        <dbReference type="ChEBI" id="CHEBI:78442"/>
        <dbReference type="ChEBI" id="CHEBI:78520"/>
        <dbReference type="EC" id="1.2.1.70"/>
    </reaction>
</comment>
<evidence type="ECO:0000256" key="7">
    <source>
        <dbReference type="ARBA" id="ARBA00047464"/>
    </source>
</evidence>
<dbReference type="InterPro" id="IPR006151">
    <property type="entry name" value="Shikm_DH/Glu-tRNA_Rdtase"/>
</dbReference>
<evidence type="ECO:0000313" key="18">
    <source>
        <dbReference type="EMBL" id="GAC13537.1"/>
    </source>
</evidence>
<comment type="subunit">
    <text evidence="9">Homodimer.</text>
</comment>
<comment type="caution">
    <text evidence="18">The sequence shown here is derived from an EMBL/GenBank/DDBJ whole genome shotgun (WGS) entry which is preliminary data.</text>
</comment>
<dbReference type="HAMAP" id="MF_00087">
    <property type="entry name" value="Glu_tRNA_reductase"/>
    <property type="match status" value="1"/>
</dbReference>
<evidence type="ECO:0000256" key="4">
    <source>
        <dbReference type="ARBA" id="ARBA00022857"/>
    </source>
</evidence>
<name>K6Y5M1_9ALTE</name>
<evidence type="ECO:0000256" key="6">
    <source>
        <dbReference type="ARBA" id="ARBA00023244"/>
    </source>
</evidence>
<dbReference type="InterPro" id="IPR000343">
    <property type="entry name" value="4pyrrol_synth_GluRdtase"/>
</dbReference>
<dbReference type="Proteomes" id="UP000006334">
    <property type="component" value="Unassembled WGS sequence"/>
</dbReference>
<dbReference type="SUPFAM" id="SSF69742">
    <property type="entry name" value="Glutamyl tRNA-reductase catalytic, N-terminal domain"/>
    <property type="match status" value="1"/>
</dbReference>
<reference evidence="18 19" key="1">
    <citation type="journal article" date="2017" name="Antonie Van Leeuwenhoek">
        <title>Rhizobium rhizosphaerae sp. nov., a novel species isolated from rice rhizosphere.</title>
        <authorList>
            <person name="Zhao J.J."/>
            <person name="Zhang J."/>
            <person name="Zhang R.J."/>
            <person name="Zhang C.W."/>
            <person name="Yin H.Q."/>
            <person name="Zhang X.X."/>
        </authorList>
    </citation>
    <scope>NUCLEOTIDE SEQUENCE [LARGE SCALE GENOMIC DNA]</scope>
    <source>
        <strain evidence="18 19">E3</strain>
    </source>
</reference>
<feature type="binding site" evidence="9 11">
    <location>
        <begin position="85"/>
        <end position="87"/>
    </location>
    <ligand>
        <name>substrate</name>
    </ligand>
</feature>
<organism evidence="18 19">
    <name type="scientific">Aliiglaciecola lipolytica E3</name>
    <dbReference type="NCBI Taxonomy" id="1127673"/>
    <lineage>
        <taxon>Bacteria</taxon>
        <taxon>Pseudomonadati</taxon>
        <taxon>Pseudomonadota</taxon>
        <taxon>Gammaproteobacteria</taxon>
        <taxon>Alteromonadales</taxon>
        <taxon>Alteromonadaceae</taxon>
        <taxon>Aliiglaciecola</taxon>
    </lineage>
</organism>
<dbReference type="InterPro" id="IPR036453">
    <property type="entry name" value="GluRdtase_dimer_dom_sf"/>
</dbReference>
<dbReference type="PANTHER" id="PTHR43013">
    <property type="entry name" value="GLUTAMYL-TRNA REDUCTASE"/>
    <property type="match status" value="1"/>
</dbReference>
<comment type="similarity">
    <text evidence="2 9 14">Belongs to the glutamyl-tRNA reductase family.</text>
</comment>
<feature type="binding site" evidence="9 11">
    <location>
        <position position="91"/>
    </location>
    <ligand>
        <name>substrate</name>
    </ligand>
</feature>
<dbReference type="EMBL" id="BAEN01000021">
    <property type="protein sequence ID" value="GAC13537.1"/>
    <property type="molecule type" value="Genomic_DNA"/>
</dbReference>
<feature type="active site" description="Nucleophile" evidence="9 10">
    <location>
        <position position="23"/>
    </location>
</feature>
<comment type="function">
    <text evidence="9">Catalyzes the NADPH-dependent reduction of glutamyl-tRNA(Glu) to glutamate 1-semialdehyde (GSA).</text>
</comment>
<feature type="binding site" evidence="9 12">
    <location>
        <begin position="160"/>
        <end position="165"/>
    </location>
    <ligand>
        <name>NADP(+)</name>
        <dbReference type="ChEBI" id="CHEBI:58349"/>
    </ligand>
</feature>
<dbReference type="FunFam" id="3.40.50.720:FF:000031">
    <property type="entry name" value="Glutamyl-tRNA reductase"/>
    <property type="match status" value="1"/>
</dbReference>
<accession>K6Y5M1</accession>
<dbReference type="CDD" id="cd05213">
    <property type="entry name" value="NAD_bind_Glutamyl_tRNA_reduct"/>
    <property type="match status" value="1"/>
</dbReference>
<comment type="pathway">
    <text evidence="1 9 14">Porphyrin-containing compound metabolism; protoporphyrin-IX biosynthesis; 5-aminolevulinate from L-glutamyl-tRNA(Glu): step 1/2.</text>
</comment>
<dbReference type="PANTHER" id="PTHR43013:SF1">
    <property type="entry name" value="GLUTAMYL-TRNA REDUCTASE"/>
    <property type="match status" value="1"/>
</dbReference>
<feature type="binding site" evidence="9 11">
    <location>
        <begin position="22"/>
        <end position="25"/>
    </location>
    <ligand>
        <name>substrate</name>
    </ligand>
</feature>
<dbReference type="GO" id="GO:0008883">
    <property type="term" value="F:glutamyl-tRNA reductase activity"/>
    <property type="evidence" value="ECO:0007669"/>
    <property type="project" value="UniProtKB-UniRule"/>
</dbReference>
<dbReference type="PIRSF" id="PIRSF000445">
    <property type="entry name" value="4pyrrol_synth_GluRdtase"/>
    <property type="match status" value="1"/>
</dbReference>
<dbReference type="EC" id="1.2.1.70" evidence="3 9"/>
<keyword evidence="6 9" id="KW-0627">Porphyrin biosynthesis</keyword>
<dbReference type="InterPro" id="IPR018214">
    <property type="entry name" value="GluRdtase_CS"/>
</dbReference>
<evidence type="ECO:0000256" key="14">
    <source>
        <dbReference type="RuleBase" id="RU000584"/>
    </source>
</evidence>
<comment type="domain">
    <text evidence="9">Possesses an unusual extended V-shaped dimeric structure with each monomer consisting of three distinct domains arranged along a curved 'spinal' alpha-helix. The N-terminal catalytic domain specifically recognizes the glutamate moiety of the substrate. The second domain is the NADPH-binding domain, and the third C-terminal domain is responsible for dimerization.</text>
</comment>
<evidence type="ECO:0000256" key="1">
    <source>
        <dbReference type="ARBA" id="ARBA00005059"/>
    </source>
</evidence>
<feature type="site" description="Important for activity" evidence="9 13">
    <location>
        <position position="70"/>
    </location>
</feature>
<dbReference type="SUPFAM" id="SSF69075">
    <property type="entry name" value="Glutamyl tRNA-reductase dimerization domain"/>
    <property type="match status" value="1"/>
</dbReference>
<evidence type="ECO:0000256" key="3">
    <source>
        <dbReference type="ARBA" id="ARBA00012970"/>
    </source>
</evidence>
<evidence type="ECO:0000259" key="15">
    <source>
        <dbReference type="Pfam" id="PF00745"/>
    </source>
</evidence>
<evidence type="ECO:0000259" key="16">
    <source>
        <dbReference type="Pfam" id="PF01488"/>
    </source>
</evidence>
<feature type="domain" description="Tetrapyrrole biosynthesis glutamyl-tRNA reductase dimerisation" evidence="15">
    <location>
        <begin position="292"/>
        <end position="387"/>
    </location>
</feature>
<evidence type="ECO:0000256" key="12">
    <source>
        <dbReference type="PIRSR" id="PIRSR000445-3"/>
    </source>
</evidence>